<dbReference type="InterPro" id="IPR011050">
    <property type="entry name" value="Pectin_lyase_fold/virulence"/>
</dbReference>
<organism evidence="2 3">
    <name type="scientific">Candidatus Nitrotoga arctica</name>
    <dbReference type="NCBI Taxonomy" id="453162"/>
    <lineage>
        <taxon>Bacteria</taxon>
        <taxon>Pseudomonadati</taxon>
        <taxon>Pseudomonadota</taxon>
        <taxon>Betaproteobacteria</taxon>
        <taxon>Nitrosomonadales</taxon>
        <taxon>Gallionellaceae</taxon>
        <taxon>Candidatus Nitrotoga</taxon>
    </lineage>
</organism>
<proteinExistence type="predicted"/>
<sequence length="1144" mass="122104">MSGDYSRVRFDPRIDLSGVLMQQGRVQLDSDWNEWVAVLDRRLRAESVDTLGVHVTPGITSVAVVSPQTPDAFKIEAAGGNISIGRGRMYVDGLLAENHGGGAAEFDAVLAELRGKTALAYNLQPYFPAPPALPGGGPHLAYLEVWQREVTYLQQANLVESAVGVDTTTRLQTVWQVRLLANVSGANCTTPDITVAGWQALSLPSGGRMSIKAEGVPPDLDPCELPPGGGYRGLENQLYRVEIHDGGAVGAAKFKWSRDNASVASNVVEIVSQTATSTELKLASLGRDAVLRFNTGDWVEILDDRRELSGENGDPALRRGVMRKISVDDAKQTISFSPALPANLIPGGGLDTLDSRHTRVRRWDQKGTVRDANNNVIVNLDAAGSTGLIPVPAAGVWVVLENGIQIQFSLDPSGNGFRCGDYWVSAARTNDTSVETYTQAPPRGIHRHYARLAIVTFPDDETDCRVKWPLECGGCCTVNVAPGENIQTAIDSLPDEGGCVCLKTGVHNISATIQILSSHIILRGESPGTIVRAAGLARTLQIGDARSPVSDIIVEGIRFEATAAAADIGTLLYLDSCTRVRVEHCALAVVDSSLQAPPSYVGINLSSVTDVDLIANHLDNFLVGILSQDYQGGLHIIDNAIAGITGKFLGQADGSNGQYGIRIDTDHTQACCIENNRIRHFWVGISLLHNAAGSLISGNRISRSAGITQDNFPSDVAQMRSYLDARLYAIDIEASRCEVSGNQIDLLSAAWGGIRVSGDHAIIATNRLEAIVKVSQLAVPAGIYCLADAKNGFSADHVVVSDNQLLGAQSGIVVSRIACPVVVGNHIDGAGAGWYGVRVDDCSDSRIDNNDLREVFFAVHLSEGERNCIVGNRIDQAGAGVTATQQTNLEISGNFLQSCLLLGMVMFVRGTTALLKNRVLNCGYAPNFAIGIGVYAEEVLTPSGAHLRIEDCEVIDTGISADGSQATTVNAIGIGGWMPACQISGNRVGYTQPAMLEPVNEHRALLLIGPLAVRFIGGAGEFAYMFGSAQVSDNHFSGPGRTHLVEFMRIVINDNIDFRFEKVTFNNNICDHLSAEANPRGASVLLWGGHLIAMGNHIKAAANVNAMSLTNRPKIILMGNITTGDYINTGTVTPLPIINFNVKI</sequence>
<dbReference type="SMART" id="SM00710">
    <property type="entry name" value="PbH1"/>
    <property type="match status" value="11"/>
</dbReference>
<keyword evidence="3" id="KW-1185">Reference proteome</keyword>
<dbReference type="InterPro" id="IPR045392">
    <property type="entry name" value="DUF6519"/>
</dbReference>
<accession>A0ABN8AJT3</accession>
<dbReference type="Proteomes" id="UP000839052">
    <property type="component" value="Chromosome"/>
</dbReference>
<dbReference type="InterPro" id="IPR012334">
    <property type="entry name" value="Pectin_lyas_fold"/>
</dbReference>
<evidence type="ECO:0000313" key="2">
    <source>
        <dbReference type="EMBL" id="CAG9931856.1"/>
    </source>
</evidence>
<dbReference type="SUPFAM" id="SSF51126">
    <property type="entry name" value="Pectin lyase-like"/>
    <property type="match status" value="2"/>
</dbReference>
<evidence type="ECO:0000313" key="3">
    <source>
        <dbReference type="Proteomes" id="UP000839052"/>
    </source>
</evidence>
<dbReference type="Gene3D" id="2.160.20.10">
    <property type="entry name" value="Single-stranded right-handed beta-helix, Pectin lyase-like"/>
    <property type="match status" value="2"/>
</dbReference>
<evidence type="ECO:0000259" key="1">
    <source>
        <dbReference type="Pfam" id="PF13229"/>
    </source>
</evidence>
<dbReference type="InterPro" id="IPR039448">
    <property type="entry name" value="Beta_helix"/>
</dbReference>
<protein>
    <submittedName>
        <fullName evidence="2">Beta_helix domain-containing protein</fullName>
    </submittedName>
</protein>
<dbReference type="RefSeq" id="WP_239795900.1">
    <property type="nucleotide sequence ID" value="NZ_OU912926.1"/>
</dbReference>
<name>A0ABN8AJT3_9PROT</name>
<dbReference type="InterPro" id="IPR006626">
    <property type="entry name" value="PbH1"/>
</dbReference>
<reference evidence="2 3" key="1">
    <citation type="submission" date="2021-10" db="EMBL/GenBank/DDBJ databases">
        <authorList>
            <person name="Koch H."/>
        </authorList>
    </citation>
    <scope>NUCLEOTIDE SEQUENCE [LARGE SCALE GENOMIC DNA]</scope>
    <source>
        <strain evidence="2">6680</strain>
    </source>
</reference>
<feature type="domain" description="Right handed beta helix" evidence="1">
    <location>
        <begin position="815"/>
        <end position="968"/>
    </location>
</feature>
<dbReference type="EMBL" id="OU912926">
    <property type="protein sequence ID" value="CAG9931856.1"/>
    <property type="molecule type" value="Genomic_DNA"/>
</dbReference>
<dbReference type="Pfam" id="PF20129">
    <property type="entry name" value="DUF6519"/>
    <property type="match status" value="2"/>
</dbReference>
<gene>
    <name evidence="2" type="ORF">NTG6680_0603</name>
</gene>
<dbReference type="Pfam" id="PF13229">
    <property type="entry name" value="Beta_helix"/>
    <property type="match status" value="1"/>
</dbReference>